<dbReference type="EMBL" id="CAADRA010005124">
    <property type="protein sequence ID" value="VFT85329.1"/>
    <property type="molecule type" value="Genomic_DNA"/>
</dbReference>
<feature type="coiled-coil region" evidence="1">
    <location>
        <begin position="107"/>
        <end position="134"/>
    </location>
</feature>
<dbReference type="InterPro" id="IPR012917">
    <property type="entry name" value="DUF3294"/>
</dbReference>
<sequence>MYAVNIPALEPTQDGSVVHVLASQINAGTPLNLSDIEHAQQDYRARKKLKTSNVDAPVVTSAEVARAAIRVHAVIAAHASVMYPGVGVPGSIANALQAAFQPLRDQLVQVENRLNQVEYRLGQMENQLIQVESRSMARLTNSQQMQDEGSLVPVVAADGQAPPNFPATVGDLRFLEEEGVDALLGAYGLDKKDNLSARRTQLGNFLGLCRRV</sequence>
<evidence type="ECO:0000313" key="3">
    <source>
        <dbReference type="EMBL" id="VFT85329.1"/>
    </source>
</evidence>
<dbReference type="Proteomes" id="UP000332933">
    <property type="component" value="Unassembled WGS sequence"/>
</dbReference>
<keyword evidence="1" id="KW-0175">Coiled coil</keyword>
<dbReference type="OrthoDB" id="2420591at2759"/>
<dbReference type="EMBL" id="VJMH01005103">
    <property type="protein sequence ID" value="KAF0700997.1"/>
    <property type="molecule type" value="Genomic_DNA"/>
</dbReference>
<organism evidence="3 4">
    <name type="scientific">Aphanomyces stellatus</name>
    <dbReference type="NCBI Taxonomy" id="120398"/>
    <lineage>
        <taxon>Eukaryota</taxon>
        <taxon>Sar</taxon>
        <taxon>Stramenopiles</taxon>
        <taxon>Oomycota</taxon>
        <taxon>Saprolegniomycetes</taxon>
        <taxon>Saprolegniales</taxon>
        <taxon>Verrucalvaceae</taxon>
        <taxon>Aphanomyces</taxon>
    </lineage>
</organism>
<evidence type="ECO:0000256" key="1">
    <source>
        <dbReference type="SAM" id="Coils"/>
    </source>
</evidence>
<dbReference type="Pfam" id="PF07957">
    <property type="entry name" value="DUF3294"/>
    <property type="match status" value="1"/>
</dbReference>
<gene>
    <name evidence="3" type="primary">Aste57867_8443</name>
    <name evidence="2" type="ORF">As57867_008411</name>
    <name evidence="3" type="ORF">ASTE57867_8443</name>
</gene>
<reference evidence="3 4" key="1">
    <citation type="submission" date="2019-03" db="EMBL/GenBank/DDBJ databases">
        <authorList>
            <person name="Gaulin E."/>
            <person name="Dumas B."/>
        </authorList>
    </citation>
    <scope>NUCLEOTIDE SEQUENCE [LARGE SCALE GENOMIC DNA]</scope>
    <source>
        <strain evidence="3">CBS 568.67</strain>
    </source>
</reference>
<accession>A0A485KK99</accession>
<reference evidence="2" key="2">
    <citation type="submission" date="2019-06" db="EMBL/GenBank/DDBJ databases">
        <title>Genomics analysis of Aphanomyces spp. identifies a new class of oomycete effector associated with host adaptation.</title>
        <authorList>
            <person name="Gaulin E."/>
        </authorList>
    </citation>
    <scope>NUCLEOTIDE SEQUENCE</scope>
    <source>
        <strain evidence="2">CBS 578.67</strain>
    </source>
</reference>
<evidence type="ECO:0000313" key="4">
    <source>
        <dbReference type="Proteomes" id="UP000332933"/>
    </source>
</evidence>
<dbReference type="AlphaFoldDB" id="A0A485KK99"/>
<evidence type="ECO:0000313" key="2">
    <source>
        <dbReference type="EMBL" id="KAF0700997.1"/>
    </source>
</evidence>
<name>A0A485KK99_9STRA</name>
<proteinExistence type="predicted"/>
<protein>
    <submittedName>
        <fullName evidence="3">Aste57867_8443 protein</fullName>
    </submittedName>
</protein>
<keyword evidence="4" id="KW-1185">Reference proteome</keyword>